<reference evidence="2 3" key="1">
    <citation type="journal article" date="2017" name="PLoS Biol.">
        <title>The sea cucumber genome provides insights into morphological evolution and visceral regeneration.</title>
        <authorList>
            <person name="Zhang X."/>
            <person name="Sun L."/>
            <person name="Yuan J."/>
            <person name="Sun Y."/>
            <person name="Gao Y."/>
            <person name="Zhang L."/>
            <person name="Li S."/>
            <person name="Dai H."/>
            <person name="Hamel J.F."/>
            <person name="Liu C."/>
            <person name="Yu Y."/>
            <person name="Liu S."/>
            <person name="Lin W."/>
            <person name="Guo K."/>
            <person name="Jin S."/>
            <person name="Xu P."/>
            <person name="Storey K.B."/>
            <person name="Huan P."/>
            <person name="Zhang T."/>
            <person name="Zhou Y."/>
            <person name="Zhang J."/>
            <person name="Lin C."/>
            <person name="Li X."/>
            <person name="Xing L."/>
            <person name="Huo D."/>
            <person name="Sun M."/>
            <person name="Wang L."/>
            <person name="Mercier A."/>
            <person name="Li F."/>
            <person name="Yang H."/>
            <person name="Xiang J."/>
        </authorList>
    </citation>
    <scope>NUCLEOTIDE SEQUENCE [LARGE SCALE GENOMIC DNA]</scope>
    <source>
        <strain evidence="2">Shaxun</strain>
        <tissue evidence="2">Muscle</tissue>
    </source>
</reference>
<dbReference type="EMBL" id="MRZV01001660">
    <property type="protein sequence ID" value="PIK36536.1"/>
    <property type="molecule type" value="Genomic_DNA"/>
</dbReference>
<dbReference type="Proteomes" id="UP000230750">
    <property type="component" value="Unassembled WGS sequence"/>
</dbReference>
<keyword evidence="3" id="KW-1185">Reference proteome</keyword>
<accession>A0A2G8JLA3</accession>
<evidence type="ECO:0000313" key="3">
    <source>
        <dbReference type="Proteomes" id="UP000230750"/>
    </source>
</evidence>
<dbReference type="OrthoDB" id="6150133at2759"/>
<comment type="caution">
    <text evidence="2">The sequence shown here is derived from an EMBL/GenBank/DDBJ whole genome shotgun (WGS) entry which is preliminary data.</text>
</comment>
<sequence length="218" mass="25096">MDMSFWSPCKQRIRRLIGSDGVKLTNGKFMDKLALKVKEEYEHDLAKREEELALGEIRREKELVLKGILDTPYQPRKRHPVTRQVMTGNRPRKRSQTKPACKPVRKKGRNSTDKGPSKSQQSFEGGNLRGHASQLHKRTFNTSTFGDVFQRLTSQWTVRPSQKESPVCYQRTPSKVSYNVIHVTMKYARYYRNALHGRPPKRGKATGMASKHQVVNSS</sequence>
<protein>
    <submittedName>
        <fullName evidence="2">Uncharacterized protein</fullName>
    </submittedName>
</protein>
<evidence type="ECO:0000313" key="2">
    <source>
        <dbReference type="EMBL" id="PIK36536.1"/>
    </source>
</evidence>
<dbReference type="AlphaFoldDB" id="A0A2G8JLA3"/>
<proteinExistence type="predicted"/>
<name>A0A2G8JLA3_STIJA</name>
<organism evidence="2 3">
    <name type="scientific">Stichopus japonicus</name>
    <name type="common">Sea cucumber</name>
    <dbReference type="NCBI Taxonomy" id="307972"/>
    <lineage>
        <taxon>Eukaryota</taxon>
        <taxon>Metazoa</taxon>
        <taxon>Echinodermata</taxon>
        <taxon>Eleutherozoa</taxon>
        <taxon>Echinozoa</taxon>
        <taxon>Holothuroidea</taxon>
        <taxon>Aspidochirotacea</taxon>
        <taxon>Aspidochirotida</taxon>
        <taxon>Stichopodidae</taxon>
        <taxon>Apostichopus</taxon>
    </lineage>
</organism>
<gene>
    <name evidence="2" type="ORF">BSL78_26630</name>
</gene>
<feature type="region of interest" description="Disordered" evidence="1">
    <location>
        <begin position="196"/>
        <end position="218"/>
    </location>
</feature>
<feature type="region of interest" description="Disordered" evidence="1">
    <location>
        <begin position="71"/>
        <end position="128"/>
    </location>
</feature>
<evidence type="ECO:0000256" key="1">
    <source>
        <dbReference type="SAM" id="MobiDB-lite"/>
    </source>
</evidence>